<evidence type="ECO:0000313" key="2">
    <source>
        <dbReference type="EMBL" id="NIJ64581.1"/>
    </source>
</evidence>
<keyword evidence="1" id="KW-0812">Transmembrane</keyword>
<proteinExistence type="predicted"/>
<organism evidence="2 3">
    <name type="scientific">Sphingomonas leidyi</name>
    <dbReference type="NCBI Taxonomy" id="68569"/>
    <lineage>
        <taxon>Bacteria</taxon>
        <taxon>Pseudomonadati</taxon>
        <taxon>Pseudomonadota</taxon>
        <taxon>Alphaproteobacteria</taxon>
        <taxon>Sphingomonadales</taxon>
        <taxon>Sphingomonadaceae</taxon>
        <taxon>Sphingomonas</taxon>
    </lineage>
</organism>
<sequence length="222" mass="24242">MIRALPHLARLRRLGDDTSGLALLEFAFILPIVLTLSLAGAEMTNYIITKMRISQIALHLADNASRIGTGSQLQAKTISEIDINDLLTGAQLQSGELDLFTNGRVIISDLEPMANPNTSGKYKIVWQRCKGAVTGFSPQYGNLKDPTTTTSNMDGMGPQNRQVMAPDGGATMYVEVYYNYKPLIRTSLTPAGTISEIASMMVRDRRDLSQIYNVENAPKAAC</sequence>
<name>A0A7X5UYJ7_9SPHN</name>
<accession>A0A7X5UYJ7</accession>
<keyword evidence="1" id="KW-0472">Membrane</keyword>
<dbReference type="RefSeq" id="WP_167298910.1">
    <property type="nucleotide sequence ID" value="NZ_CP170557.1"/>
</dbReference>
<dbReference type="Proteomes" id="UP000564677">
    <property type="component" value="Unassembled WGS sequence"/>
</dbReference>
<reference evidence="2 3" key="1">
    <citation type="submission" date="2020-03" db="EMBL/GenBank/DDBJ databases">
        <title>Genomic Encyclopedia of Type Strains, Phase IV (KMG-IV): sequencing the most valuable type-strain genomes for metagenomic binning, comparative biology and taxonomic classification.</title>
        <authorList>
            <person name="Goeker M."/>
        </authorList>
    </citation>
    <scope>NUCLEOTIDE SEQUENCE [LARGE SCALE GENOMIC DNA]</scope>
    <source>
        <strain evidence="2 3">DSM 4733</strain>
    </source>
</reference>
<gene>
    <name evidence="2" type="ORF">FHR20_001512</name>
</gene>
<keyword evidence="3" id="KW-1185">Reference proteome</keyword>
<evidence type="ECO:0000313" key="3">
    <source>
        <dbReference type="Proteomes" id="UP000564677"/>
    </source>
</evidence>
<dbReference type="AlphaFoldDB" id="A0A7X5UYJ7"/>
<feature type="transmembrane region" description="Helical" evidence="1">
    <location>
        <begin position="21"/>
        <end position="41"/>
    </location>
</feature>
<comment type="caution">
    <text evidence="2">The sequence shown here is derived from an EMBL/GenBank/DDBJ whole genome shotgun (WGS) entry which is preliminary data.</text>
</comment>
<keyword evidence="1" id="KW-1133">Transmembrane helix</keyword>
<dbReference type="EMBL" id="JAASQV010000001">
    <property type="protein sequence ID" value="NIJ64581.1"/>
    <property type="molecule type" value="Genomic_DNA"/>
</dbReference>
<evidence type="ECO:0000256" key="1">
    <source>
        <dbReference type="SAM" id="Phobius"/>
    </source>
</evidence>
<protein>
    <submittedName>
        <fullName evidence="2">Flp pilus assembly protein TadG</fullName>
    </submittedName>
</protein>